<organism evidence="3 4">
    <name type="scientific">Smittium mucronatum</name>
    <dbReference type="NCBI Taxonomy" id="133383"/>
    <lineage>
        <taxon>Eukaryota</taxon>
        <taxon>Fungi</taxon>
        <taxon>Fungi incertae sedis</taxon>
        <taxon>Zoopagomycota</taxon>
        <taxon>Kickxellomycotina</taxon>
        <taxon>Harpellomycetes</taxon>
        <taxon>Harpellales</taxon>
        <taxon>Legeriomycetaceae</taxon>
        <taxon>Smittium</taxon>
    </lineage>
</organism>
<evidence type="ECO:0000256" key="1">
    <source>
        <dbReference type="SAM" id="MobiDB-lite"/>
    </source>
</evidence>
<feature type="compositionally biased region" description="Polar residues" evidence="1">
    <location>
        <begin position="220"/>
        <end position="241"/>
    </location>
</feature>
<evidence type="ECO:0000313" key="3">
    <source>
        <dbReference type="EMBL" id="OLY84472.1"/>
    </source>
</evidence>
<dbReference type="SMART" id="SM00246">
    <property type="entry name" value="WH2"/>
    <property type="match status" value="1"/>
</dbReference>
<feature type="compositionally biased region" description="Low complexity" evidence="1">
    <location>
        <begin position="194"/>
        <end position="205"/>
    </location>
</feature>
<feature type="region of interest" description="Disordered" evidence="1">
    <location>
        <begin position="77"/>
        <end position="322"/>
    </location>
</feature>
<feature type="compositionally biased region" description="Polar residues" evidence="1">
    <location>
        <begin position="313"/>
        <end position="322"/>
    </location>
</feature>
<feature type="region of interest" description="Disordered" evidence="1">
    <location>
        <begin position="1"/>
        <end position="56"/>
    </location>
</feature>
<feature type="compositionally biased region" description="Polar residues" evidence="1">
    <location>
        <begin position="287"/>
        <end position="296"/>
    </location>
</feature>
<feature type="compositionally biased region" description="Low complexity" evidence="1">
    <location>
        <begin position="100"/>
        <end position="113"/>
    </location>
</feature>
<dbReference type="STRING" id="133383.A0A1R0H5I6"/>
<dbReference type="OrthoDB" id="2430277at2759"/>
<accession>A0A1R0H5I6</accession>
<feature type="compositionally biased region" description="Polar residues" evidence="1">
    <location>
        <begin position="142"/>
        <end position="160"/>
    </location>
</feature>
<feature type="compositionally biased region" description="Polar residues" evidence="1">
    <location>
        <begin position="45"/>
        <end position="56"/>
    </location>
</feature>
<dbReference type="Pfam" id="PF02205">
    <property type="entry name" value="WH2"/>
    <property type="match status" value="1"/>
</dbReference>
<dbReference type="AlphaFoldDB" id="A0A1R0H5I6"/>
<evidence type="ECO:0000313" key="4">
    <source>
        <dbReference type="Proteomes" id="UP000187455"/>
    </source>
</evidence>
<dbReference type="EMBL" id="LSSL01000483">
    <property type="protein sequence ID" value="OLY84472.1"/>
    <property type="molecule type" value="Genomic_DNA"/>
</dbReference>
<protein>
    <submittedName>
        <fullName evidence="3">Verprolin</fullName>
    </submittedName>
</protein>
<feature type="compositionally biased region" description="Low complexity" evidence="1">
    <location>
        <begin position="242"/>
        <end position="256"/>
    </location>
</feature>
<evidence type="ECO:0000259" key="2">
    <source>
        <dbReference type="PROSITE" id="PS51082"/>
    </source>
</evidence>
<feature type="domain" description="WH2" evidence="2">
    <location>
        <begin position="3"/>
        <end position="20"/>
    </location>
</feature>
<gene>
    <name evidence="3" type="ORF">AYI68_g1368</name>
</gene>
<comment type="caution">
    <text evidence="3">The sequence shown here is derived from an EMBL/GenBank/DDBJ whole genome shotgun (WGS) entry which is preliminary data.</text>
</comment>
<feature type="compositionally biased region" description="Polar residues" evidence="1">
    <location>
        <begin position="167"/>
        <end position="179"/>
    </location>
</feature>
<dbReference type="PROSITE" id="PS51082">
    <property type="entry name" value="WH2"/>
    <property type="match status" value="1"/>
</dbReference>
<proteinExistence type="predicted"/>
<feature type="compositionally biased region" description="Pro residues" evidence="1">
    <location>
        <begin position="257"/>
        <end position="272"/>
    </location>
</feature>
<name>A0A1R0H5I6_9FUNG</name>
<reference evidence="3 4" key="1">
    <citation type="journal article" date="2016" name="Mol. Biol. Evol.">
        <title>Genome-Wide Survey of Gut Fungi (Harpellales) Reveals the First Horizontally Transferred Ubiquitin Gene from a Mosquito Host.</title>
        <authorList>
            <person name="Wang Y."/>
            <person name="White M.M."/>
            <person name="Kvist S."/>
            <person name="Moncalvo J.M."/>
        </authorList>
    </citation>
    <scope>NUCLEOTIDE SEQUENCE [LARGE SCALE GENOMIC DNA]</scope>
    <source>
        <strain evidence="3 4">ALG-7-W6</strain>
    </source>
</reference>
<feature type="compositionally biased region" description="Pro residues" evidence="1">
    <location>
        <begin position="126"/>
        <end position="139"/>
    </location>
</feature>
<dbReference type="GO" id="GO:0003779">
    <property type="term" value="F:actin binding"/>
    <property type="evidence" value="ECO:0007669"/>
    <property type="project" value="InterPro"/>
</dbReference>
<dbReference type="InterPro" id="IPR003124">
    <property type="entry name" value="WH2_dom"/>
</dbReference>
<sequence>MADRNALLSQIQKGKKLKSAVTNDRSKPVIGNVSSSSAPAPPRSQQNLNNDVGSQNVNLPAAPVGLGNLFAGGMPKLKSRQGGVNTGRGSGSIDMTGDIQTNNQFNQPNNNQNSYSRKESAFAPKIPAPPVLSPVPPKIPYNTGSNENSANSAPKFGNTNFRKDSAPQFSPSPSVNSLNVIKKRPPPPPPSKPKPLVNVSSKPSISSPPTPNSFSTFPKNLNNQNSRASSNSMFESNNHVRSLSNQLSSSLSLNRPNAPPPPSTLPNLPKPPSNSENSLFESKWKFHNSNDFPTFSKNDRNRIGGHSYPSGKKSGSNIPLRF</sequence>
<dbReference type="Proteomes" id="UP000187455">
    <property type="component" value="Unassembled WGS sequence"/>
</dbReference>
<keyword evidence="4" id="KW-1185">Reference proteome</keyword>